<name>A0A2M7TM09_UNCKA</name>
<protein>
    <recommendedName>
        <fullName evidence="6">SAM-dependent MTase RsmB/NOP-type domain-containing protein</fullName>
    </recommendedName>
</protein>
<dbReference type="GO" id="GO:0001510">
    <property type="term" value="P:RNA methylation"/>
    <property type="evidence" value="ECO:0007669"/>
    <property type="project" value="InterPro"/>
</dbReference>
<comment type="similarity">
    <text evidence="5">Belongs to the class I-like SAM-binding methyltransferase superfamily. RsmB/NOP family.</text>
</comment>
<organism evidence="7 8">
    <name type="scientific">candidate division WWE3 bacterium CG_4_10_14_0_2_um_filter_41_14</name>
    <dbReference type="NCBI Taxonomy" id="1975072"/>
    <lineage>
        <taxon>Bacteria</taxon>
        <taxon>Katanobacteria</taxon>
    </lineage>
</organism>
<dbReference type="PRINTS" id="PR02008">
    <property type="entry name" value="RCMTFAMILY"/>
</dbReference>
<evidence type="ECO:0000256" key="5">
    <source>
        <dbReference type="PROSITE-ProRule" id="PRU01023"/>
    </source>
</evidence>
<keyword evidence="1 5" id="KW-0489">Methyltransferase</keyword>
<evidence type="ECO:0000256" key="2">
    <source>
        <dbReference type="ARBA" id="ARBA00022679"/>
    </source>
</evidence>
<accession>A0A2M7TM09</accession>
<dbReference type="EMBL" id="PFNL01000006">
    <property type="protein sequence ID" value="PIZ48215.1"/>
    <property type="molecule type" value="Genomic_DNA"/>
</dbReference>
<comment type="caution">
    <text evidence="5">Lacks conserved residue(s) required for the propagation of feature annotation.</text>
</comment>
<dbReference type="PANTHER" id="PTHR22807:SF61">
    <property type="entry name" value="NOL1_NOP2_SUN FAMILY PROTEIN _ ANTITERMINATION NUSB DOMAIN-CONTAINING PROTEIN"/>
    <property type="match status" value="1"/>
</dbReference>
<dbReference type="InterPro" id="IPR023267">
    <property type="entry name" value="RCMT"/>
</dbReference>
<dbReference type="PROSITE" id="PS51686">
    <property type="entry name" value="SAM_MT_RSMB_NOP"/>
    <property type="match status" value="1"/>
</dbReference>
<dbReference type="Gene3D" id="3.40.50.150">
    <property type="entry name" value="Vaccinia Virus protein VP39"/>
    <property type="match status" value="1"/>
</dbReference>
<dbReference type="Proteomes" id="UP000228920">
    <property type="component" value="Unassembled WGS sequence"/>
</dbReference>
<dbReference type="InterPro" id="IPR001678">
    <property type="entry name" value="MeTrfase_RsmB-F_NOP2_dom"/>
</dbReference>
<evidence type="ECO:0000256" key="3">
    <source>
        <dbReference type="ARBA" id="ARBA00022691"/>
    </source>
</evidence>
<keyword evidence="3 5" id="KW-0949">S-adenosyl-L-methionine</keyword>
<evidence type="ECO:0000313" key="8">
    <source>
        <dbReference type="Proteomes" id="UP000228920"/>
    </source>
</evidence>
<sequence length="218" mass="24387">MGASCDIDDYFSSLLSKTVPILFVLPRFRRHVEVLWRDAGLSIAPLRWYAHALLWPQEIEFGKELPGFSQGMIYPMNASSLIPPLALTVSEGMTVCDCASAPGGKTLVLWEQMKEKGFLLANDVSYDRLHRQKSLFRKVGISEVQFSCGPAGIIAKTFTNFFDAILVDAPCSSEKHVFSDQNKTKSWNAQKSTDLHKRQVSIIQSLLPVLFCRLKMSG</sequence>
<dbReference type="Pfam" id="PF01189">
    <property type="entry name" value="Methyltr_RsmB-F"/>
    <property type="match status" value="1"/>
</dbReference>
<dbReference type="InterPro" id="IPR029063">
    <property type="entry name" value="SAM-dependent_MTases_sf"/>
</dbReference>
<keyword evidence="2 5" id="KW-0808">Transferase</keyword>
<keyword evidence="4 5" id="KW-0694">RNA-binding</keyword>
<evidence type="ECO:0000313" key="7">
    <source>
        <dbReference type="EMBL" id="PIZ48215.1"/>
    </source>
</evidence>
<dbReference type="PANTHER" id="PTHR22807">
    <property type="entry name" value="NOP2 YEAST -RELATED NOL1/NOP2/FMU SUN DOMAIN-CONTAINING"/>
    <property type="match status" value="1"/>
</dbReference>
<gene>
    <name evidence="7" type="ORF">COY32_00330</name>
</gene>
<dbReference type="GO" id="GO:0003723">
    <property type="term" value="F:RNA binding"/>
    <property type="evidence" value="ECO:0007669"/>
    <property type="project" value="UniProtKB-UniRule"/>
</dbReference>
<evidence type="ECO:0000259" key="6">
    <source>
        <dbReference type="PROSITE" id="PS51686"/>
    </source>
</evidence>
<evidence type="ECO:0000256" key="4">
    <source>
        <dbReference type="ARBA" id="ARBA00022884"/>
    </source>
</evidence>
<dbReference type="InterPro" id="IPR049560">
    <property type="entry name" value="MeTrfase_RsmB-F_NOP2_cat"/>
</dbReference>
<proteinExistence type="inferred from homology"/>
<comment type="caution">
    <text evidence="7">The sequence shown here is derived from an EMBL/GenBank/DDBJ whole genome shotgun (WGS) entry which is preliminary data.</text>
</comment>
<feature type="binding site" evidence="5">
    <location>
        <begin position="99"/>
        <end position="105"/>
    </location>
    <ligand>
        <name>S-adenosyl-L-methionine</name>
        <dbReference type="ChEBI" id="CHEBI:59789"/>
    </ligand>
</feature>
<dbReference type="GO" id="GO:0008173">
    <property type="term" value="F:RNA methyltransferase activity"/>
    <property type="evidence" value="ECO:0007669"/>
    <property type="project" value="InterPro"/>
</dbReference>
<dbReference type="SUPFAM" id="SSF53335">
    <property type="entry name" value="S-adenosyl-L-methionine-dependent methyltransferases"/>
    <property type="match status" value="1"/>
</dbReference>
<feature type="domain" description="SAM-dependent MTase RsmB/NOP-type" evidence="6">
    <location>
        <begin position="1"/>
        <end position="218"/>
    </location>
</feature>
<dbReference type="AlphaFoldDB" id="A0A2M7TM09"/>
<reference evidence="8" key="1">
    <citation type="submission" date="2017-09" db="EMBL/GenBank/DDBJ databases">
        <title>Depth-based differentiation of microbial function through sediment-hosted aquifers and enrichment of novel symbionts in the deep terrestrial subsurface.</title>
        <authorList>
            <person name="Probst A.J."/>
            <person name="Ladd B."/>
            <person name="Jarett J.K."/>
            <person name="Geller-Mcgrath D.E."/>
            <person name="Sieber C.M.K."/>
            <person name="Emerson J.B."/>
            <person name="Anantharaman K."/>
            <person name="Thomas B.C."/>
            <person name="Malmstrom R."/>
            <person name="Stieglmeier M."/>
            <person name="Klingl A."/>
            <person name="Woyke T."/>
            <person name="Ryan C.M."/>
            <person name="Banfield J.F."/>
        </authorList>
    </citation>
    <scope>NUCLEOTIDE SEQUENCE [LARGE SCALE GENOMIC DNA]</scope>
</reference>
<evidence type="ECO:0000256" key="1">
    <source>
        <dbReference type="ARBA" id="ARBA00022603"/>
    </source>
</evidence>
<feature type="binding site" evidence="5">
    <location>
        <position position="168"/>
    </location>
    <ligand>
        <name>S-adenosyl-L-methionine</name>
        <dbReference type="ChEBI" id="CHEBI:59789"/>
    </ligand>
</feature>
<feature type="binding site" evidence="5">
    <location>
        <position position="123"/>
    </location>
    <ligand>
        <name>S-adenosyl-L-methionine</name>
        <dbReference type="ChEBI" id="CHEBI:59789"/>
    </ligand>
</feature>